<accession>A0ABW2ZJ46</accession>
<dbReference type="RefSeq" id="WP_377143798.1">
    <property type="nucleotide sequence ID" value="NZ_JBHTIA010000011.1"/>
</dbReference>
<sequence length="173" mass="19495">MLQKFFDQKYSFPVVVLAFLFICYQLAIKNTLMAWQINRQFRTDLAASAGISAQPGYLVRKQKNLQGIVERYSADSNAFRSAVITGTALIANRRNIVVSTIPLQEPGLQTIRTAVERVNFTGGYFQLLQALRDMEDAKDLGLLRSVKFSLLRAPGQQTAKTLEMSVYLQVIKK</sequence>
<evidence type="ECO:0000313" key="2">
    <source>
        <dbReference type="EMBL" id="MFD0766146.1"/>
    </source>
</evidence>
<protein>
    <recommendedName>
        <fullName evidence="4">General secretion pathway protein GspM</fullName>
    </recommendedName>
</protein>
<evidence type="ECO:0000256" key="1">
    <source>
        <dbReference type="SAM" id="Phobius"/>
    </source>
</evidence>
<evidence type="ECO:0008006" key="4">
    <source>
        <dbReference type="Google" id="ProtNLM"/>
    </source>
</evidence>
<dbReference type="Proteomes" id="UP001597073">
    <property type="component" value="Unassembled WGS sequence"/>
</dbReference>
<keyword evidence="3" id="KW-1185">Reference proteome</keyword>
<keyword evidence="1" id="KW-1133">Transmembrane helix</keyword>
<proteinExistence type="predicted"/>
<reference evidence="3" key="1">
    <citation type="journal article" date="2019" name="Int. J. Syst. Evol. Microbiol.">
        <title>The Global Catalogue of Microorganisms (GCM) 10K type strain sequencing project: providing services to taxonomists for standard genome sequencing and annotation.</title>
        <authorList>
            <consortium name="The Broad Institute Genomics Platform"/>
            <consortium name="The Broad Institute Genome Sequencing Center for Infectious Disease"/>
            <person name="Wu L."/>
            <person name="Ma J."/>
        </authorList>
    </citation>
    <scope>NUCLEOTIDE SEQUENCE [LARGE SCALE GENOMIC DNA]</scope>
    <source>
        <strain evidence="3">CCUG 60742</strain>
    </source>
</reference>
<dbReference type="EMBL" id="JBHTIA010000011">
    <property type="protein sequence ID" value="MFD0766146.1"/>
    <property type="molecule type" value="Genomic_DNA"/>
</dbReference>
<keyword evidence="1" id="KW-0812">Transmembrane</keyword>
<feature type="transmembrane region" description="Helical" evidence="1">
    <location>
        <begin position="12"/>
        <end position="32"/>
    </location>
</feature>
<comment type="caution">
    <text evidence="2">The sequence shown here is derived from an EMBL/GenBank/DDBJ whole genome shotgun (WGS) entry which is preliminary data.</text>
</comment>
<name>A0ABW2ZJ46_9SPHI</name>
<organism evidence="2 3">
    <name type="scientific">Mucilaginibacter lutimaris</name>
    <dbReference type="NCBI Taxonomy" id="931629"/>
    <lineage>
        <taxon>Bacteria</taxon>
        <taxon>Pseudomonadati</taxon>
        <taxon>Bacteroidota</taxon>
        <taxon>Sphingobacteriia</taxon>
        <taxon>Sphingobacteriales</taxon>
        <taxon>Sphingobacteriaceae</taxon>
        <taxon>Mucilaginibacter</taxon>
    </lineage>
</organism>
<evidence type="ECO:0000313" key="3">
    <source>
        <dbReference type="Proteomes" id="UP001597073"/>
    </source>
</evidence>
<keyword evidence="1" id="KW-0472">Membrane</keyword>
<gene>
    <name evidence="2" type="ORF">ACFQZI_14880</name>
</gene>